<feature type="signal peptide" evidence="1">
    <location>
        <begin position="1"/>
        <end position="30"/>
    </location>
</feature>
<sequence length="250" mass="25819">MNAPNLSPGARRLLAAVLLGSPALSASACAGTGQPEVTYAAHAEADVPGEIAAGAWTIALDEATVAFGPAYFCAADSGASTLCETAIAELTTITRVNLLDPAPQPLGLVHGFEGEIRSVSFNYGIHWFSTESSPTPAPEAPGVSSVHLRGRATRGAEALDFEADVDAVPQRQGLLAVPSLAVAASVGAAPVRLAVRFDVVDEWLASVDFDALAEGGATRVAIAPGSPAHQRLRYDMIAVHRPQFLWSTSP</sequence>
<organism evidence="2 3">
    <name type="scientific">Sorangium atrum</name>
    <dbReference type="NCBI Taxonomy" id="2995308"/>
    <lineage>
        <taxon>Bacteria</taxon>
        <taxon>Pseudomonadati</taxon>
        <taxon>Myxococcota</taxon>
        <taxon>Polyangia</taxon>
        <taxon>Polyangiales</taxon>
        <taxon>Polyangiaceae</taxon>
        <taxon>Sorangium</taxon>
    </lineage>
</organism>
<gene>
    <name evidence="2" type="ORF">POL72_48625</name>
</gene>
<dbReference type="EMBL" id="JAQNDK010000007">
    <property type="protein sequence ID" value="MDC0685664.1"/>
    <property type="molecule type" value="Genomic_DNA"/>
</dbReference>
<name>A0ABT5CIP6_9BACT</name>
<dbReference type="RefSeq" id="WP_272104081.1">
    <property type="nucleotide sequence ID" value="NZ_JAQNDK010000007.1"/>
</dbReference>
<evidence type="ECO:0008006" key="4">
    <source>
        <dbReference type="Google" id="ProtNLM"/>
    </source>
</evidence>
<accession>A0ABT5CIP6</accession>
<evidence type="ECO:0000313" key="3">
    <source>
        <dbReference type="Proteomes" id="UP001217485"/>
    </source>
</evidence>
<keyword evidence="1" id="KW-0732">Signal</keyword>
<dbReference type="Proteomes" id="UP001217485">
    <property type="component" value="Unassembled WGS sequence"/>
</dbReference>
<comment type="caution">
    <text evidence="2">The sequence shown here is derived from an EMBL/GenBank/DDBJ whole genome shotgun (WGS) entry which is preliminary data.</text>
</comment>
<evidence type="ECO:0000256" key="1">
    <source>
        <dbReference type="SAM" id="SignalP"/>
    </source>
</evidence>
<proteinExistence type="predicted"/>
<evidence type="ECO:0000313" key="2">
    <source>
        <dbReference type="EMBL" id="MDC0685664.1"/>
    </source>
</evidence>
<reference evidence="2 3" key="1">
    <citation type="submission" date="2023-01" db="EMBL/GenBank/DDBJ databases">
        <title>Minimal conservation of predation-associated metabolite biosynthetic gene clusters underscores biosynthetic potential of Myxococcota including descriptions for ten novel species: Archangium lansinium sp. nov., Myxococcus landrumus sp. nov., Nannocystis bai.</title>
        <authorList>
            <person name="Ahearne A."/>
            <person name="Stevens C."/>
            <person name="Dowd S."/>
        </authorList>
    </citation>
    <scope>NUCLEOTIDE SEQUENCE [LARGE SCALE GENOMIC DNA]</scope>
    <source>
        <strain evidence="2 3">WIWO2</strain>
    </source>
</reference>
<feature type="chain" id="PRO_5046389866" description="Lipoprotein" evidence="1">
    <location>
        <begin position="31"/>
        <end position="250"/>
    </location>
</feature>
<keyword evidence="3" id="KW-1185">Reference proteome</keyword>
<protein>
    <recommendedName>
        <fullName evidence="4">Lipoprotein</fullName>
    </recommendedName>
</protein>